<dbReference type="AlphaFoldDB" id="A0A437PW73"/>
<sequence>MKRSKFLQNTLAILGAGIALPSFAKLNKKGTSLEETSWENAPFSLPTLSYSYSALEPNIDALTMEIHHSRHHKAYVDNLNKAITGTDLASSSLEELLKNISKAPVAVRNNGGGHWNHSFFWKVIGPANGNKPSQALADQIVKDFGSLDNLKTEFNKVAMGRFGSGWAWLVLKDGKLSIGSTANQDNPLMDVSDLKGKPILALDVWEHAYYLKYQNKRVDYVNAFWNVINWDFVSSQYTN</sequence>
<evidence type="ECO:0000256" key="2">
    <source>
        <dbReference type="ARBA" id="ARBA00012682"/>
    </source>
</evidence>
<feature type="signal peptide" evidence="7">
    <location>
        <begin position="1"/>
        <end position="24"/>
    </location>
</feature>
<dbReference type="EC" id="1.15.1.1" evidence="2 6"/>
<dbReference type="InterPro" id="IPR019832">
    <property type="entry name" value="Mn/Fe_SOD_C"/>
</dbReference>
<evidence type="ECO:0000256" key="6">
    <source>
        <dbReference type="RuleBase" id="RU000414"/>
    </source>
</evidence>
<evidence type="ECO:0000256" key="5">
    <source>
        <dbReference type="PIRSR" id="PIRSR000349-1"/>
    </source>
</evidence>
<dbReference type="OrthoDB" id="9803125at2"/>
<keyword evidence="4 6" id="KW-0560">Oxidoreductase</keyword>
<evidence type="ECO:0000259" key="8">
    <source>
        <dbReference type="Pfam" id="PF00081"/>
    </source>
</evidence>
<accession>A0A437PW73</accession>
<comment type="similarity">
    <text evidence="1 6">Belongs to the iron/manganese superoxide dismutase family.</text>
</comment>
<dbReference type="InterPro" id="IPR036314">
    <property type="entry name" value="SOD_C_sf"/>
</dbReference>
<evidence type="ECO:0000256" key="3">
    <source>
        <dbReference type="ARBA" id="ARBA00022723"/>
    </source>
</evidence>
<feature type="binding site" evidence="5">
    <location>
        <position position="207"/>
    </location>
    <ligand>
        <name>Mn(2+)</name>
        <dbReference type="ChEBI" id="CHEBI:29035"/>
    </ligand>
</feature>
<dbReference type="PROSITE" id="PS00088">
    <property type="entry name" value="SOD_MN"/>
    <property type="match status" value="1"/>
</dbReference>
<proteinExistence type="inferred from homology"/>
<name>A0A437PW73_9BACT</name>
<feature type="domain" description="Manganese/iron superoxide dismutase N-terminal" evidence="8">
    <location>
        <begin position="43"/>
        <end position="124"/>
    </location>
</feature>
<evidence type="ECO:0000256" key="4">
    <source>
        <dbReference type="ARBA" id="ARBA00023002"/>
    </source>
</evidence>
<dbReference type="GO" id="GO:0046872">
    <property type="term" value="F:metal ion binding"/>
    <property type="evidence" value="ECO:0007669"/>
    <property type="project" value="UniProtKB-KW"/>
</dbReference>
<dbReference type="Proteomes" id="UP000282832">
    <property type="component" value="Unassembled WGS sequence"/>
</dbReference>
<keyword evidence="3 5" id="KW-0479">Metal-binding</keyword>
<dbReference type="RefSeq" id="WP_127802053.1">
    <property type="nucleotide sequence ID" value="NZ_SACY01000001.1"/>
</dbReference>
<evidence type="ECO:0000313" key="11">
    <source>
        <dbReference type="Proteomes" id="UP000282832"/>
    </source>
</evidence>
<dbReference type="InterPro" id="IPR001189">
    <property type="entry name" value="Mn/Fe_SOD"/>
</dbReference>
<dbReference type="EMBL" id="SACY01000001">
    <property type="protein sequence ID" value="RVU26501.1"/>
    <property type="molecule type" value="Genomic_DNA"/>
</dbReference>
<keyword evidence="7" id="KW-0732">Signal</keyword>
<evidence type="ECO:0000259" key="9">
    <source>
        <dbReference type="Pfam" id="PF02777"/>
    </source>
</evidence>
<evidence type="ECO:0000256" key="7">
    <source>
        <dbReference type="SAM" id="SignalP"/>
    </source>
</evidence>
<dbReference type="InterPro" id="IPR019831">
    <property type="entry name" value="Mn/Fe_SOD_N"/>
</dbReference>
<dbReference type="Gene3D" id="1.10.287.990">
    <property type="entry name" value="Fe,Mn superoxide dismutase (SOD) domain"/>
    <property type="match status" value="1"/>
</dbReference>
<dbReference type="Pfam" id="PF02777">
    <property type="entry name" value="Sod_Fe_C"/>
    <property type="match status" value="1"/>
</dbReference>
<comment type="function">
    <text evidence="6">Destroys radicals which are normally produced within the cells and which are toxic to biological systems.</text>
</comment>
<dbReference type="PANTHER" id="PTHR43595">
    <property type="entry name" value="37S RIBOSOMAL PROTEIN S26, MITOCHONDRIAL"/>
    <property type="match status" value="1"/>
</dbReference>
<dbReference type="Gene3D" id="3.55.40.20">
    <property type="entry name" value="Iron/manganese superoxide dismutase, C-terminal domain"/>
    <property type="match status" value="1"/>
</dbReference>
<dbReference type="SUPFAM" id="SSF46609">
    <property type="entry name" value="Fe,Mn superoxide dismutase (SOD), N-terminal domain"/>
    <property type="match status" value="1"/>
</dbReference>
<comment type="catalytic activity">
    <reaction evidence="6">
        <text>2 superoxide + 2 H(+) = H2O2 + O2</text>
        <dbReference type="Rhea" id="RHEA:20696"/>
        <dbReference type="ChEBI" id="CHEBI:15378"/>
        <dbReference type="ChEBI" id="CHEBI:15379"/>
        <dbReference type="ChEBI" id="CHEBI:16240"/>
        <dbReference type="ChEBI" id="CHEBI:18421"/>
        <dbReference type="EC" id="1.15.1.1"/>
    </reaction>
</comment>
<dbReference type="GO" id="GO:0005737">
    <property type="term" value="C:cytoplasm"/>
    <property type="evidence" value="ECO:0007669"/>
    <property type="project" value="TreeGrafter"/>
</dbReference>
<protein>
    <recommendedName>
        <fullName evidence="2 6">Superoxide dismutase</fullName>
        <ecNumber evidence="2 6">1.15.1.1</ecNumber>
    </recommendedName>
</protein>
<comment type="caution">
    <text evidence="10">The sequence shown here is derived from an EMBL/GenBank/DDBJ whole genome shotgun (WGS) entry which is preliminary data.</text>
</comment>
<dbReference type="InterPro" id="IPR036324">
    <property type="entry name" value="Mn/Fe_SOD_N_sf"/>
</dbReference>
<dbReference type="PIRSF" id="PIRSF000349">
    <property type="entry name" value="SODismutase"/>
    <property type="match status" value="1"/>
</dbReference>
<reference evidence="10 11" key="1">
    <citation type="submission" date="2019-01" db="EMBL/GenBank/DDBJ databases">
        <authorList>
            <person name="Chen W.-M."/>
        </authorList>
    </citation>
    <scope>NUCLEOTIDE SEQUENCE [LARGE SCALE GENOMIC DNA]</scope>
    <source>
        <strain evidence="10 11">FSY-15</strain>
    </source>
</reference>
<dbReference type="PANTHER" id="PTHR43595:SF2">
    <property type="entry name" value="SMALL RIBOSOMAL SUBUNIT PROTEIN MS42"/>
    <property type="match status" value="1"/>
</dbReference>
<feature type="binding site" evidence="5">
    <location>
        <position position="117"/>
    </location>
    <ligand>
        <name>Mn(2+)</name>
        <dbReference type="ChEBI" id="CHEBI:29035"/>
    </ligand>
</feature>
<dbReference type="PRINTS" id="PR01703">
    <property type="entry name" value="MNSODISMTASE"/>
</dbReference>
<dbReference type="InterPro" id="IPR019833">
    <property type="entry name" value="Mn/Fe_SOD_BS"/>
</dbReference>
<gene>
    <name evidence="10" type="ORF">EOJ36_00450</name>
</gene>
<keyword evidence="11" id="KW-1185">Reference proteome</keyword>
<dbReference type="GO" id="GO:0004784">
    <property type="term" value="F:superoxide dismutase activity"/>
    <property type="evidence" value="ECO:0007669"/>
    <property type="project" value="UniProtKB-EC"/>
</dbReference>
<feature type="domain" description="Manganese/iron superoxide dismutase C-terminal" evidence="9">
    <location>
        <begin position="132"/>
        <end position="235"/>
    </location>
</feature>
<evidence type="ECO:0000256" key="1">
    <source>
        <dbReference type="ARBA" id="ARBA00008714"/>
    </source>
</evidence>
<dbReference type="FunFam" id="3.55.40.20:FF:000001">
    <property type="entry name" value="Superoxide dismutase"/>
    <property type="match status" value="1"/>
</dbReference>
<feature type="binding site" evidence="5">
    <location>
        <position position="67"/>
    </location>
    <ligand>
        <name>Mn(2+)</name>
        <dbReference type="ChEBI" id="CHEBI:29035"/>
    </ligand>
</feature>
<evidence type="ECO:0000313" key="10">
    <source>
        <dbReference type="EMBL" id="RVU26501.1"/>
    </source>
</evidence>
<feature type="chain" id="PRO_5019285184" description="Superoxide dismutase" evidence="7">
    <location>
        <begin position="25"/>
        <end position="239"/>
    </location>
</feature>
<feature type="binding site" evidence="5">
    <location>
        <position position="203"/>
    </location>
    <ligand>
        <name>Mn(2+)</name>
        <dbReference type="ChEBI" id="CHEBI:29035"/>
    </ligand>
</feature>
<organism evidence="10 11">
    <name type="scientific">Sandaracinomonas limnophila</name>
    <dbReference type="NCBI Taxonomy" id="1862386"/>
    <lineage>
        <taxon>Bacteria</taxon>
        <taxon>Pseudomonadati</taxon>
        <taxon>Bacteroidota</taxon>
        <taxon>Cytophagia</taxon>
        <taxon>Cytophagales</taxon>
        <taxon>Flectobacillaceae</taxon>
        <taxon>Sandaracinomonas</taxon>
    </lineage>
</organism>
<dbReference type="SUPFAM" id="SSF54719">
    <property type="entry name" value="Fe,Mn superoxide dismutase (SOD), C-terminal domain"/>
    <property type="match status" value="1"/>
</dbReference>
<dbReference type="Pfam" id="PF00081">
    <property type="entry name" value="Sod_Fe_N"/>
    <property type="match status" value="1"/>
</dbReference>